<reference evidence="3" key="1">
    <citation type="submission" date="2016-10" db="EMBL/GenBank/DDBJ databases">
        <authorList>
            <person name="Varghese N."/>
            <person name="Submissions S."/>
        </authorList>
    </citation>
    <scope>NUCLEOTIDE SEQUENCE [LARGE SCALE GENOMIC DNA]</scope>
    <source>
        <strain evidence="3">KHC7</strain>
    </source>
</reference>
<keyword evidence="3" id="KW-1185">Reference proteome</keyword>
<evidence type="ECO:0000313" key="3">
    <source>
        <dbReference type="Proteomes" id="UP000199355"/>
    </source>
</evidence>
<dbReference type="Proteomes" id="UP000199355">
    <property type="component" value="Unassembled WGS sequence"/>
</dbReference>
<dbReference type="EMBL" id="FNBX01000005">
    <property type="protein sequence ID" value="SDF40800.1"/>
    <property type="molecule type" value="Genomic_DNA"/>
</dbReference>
<evidence type="ECO:0000313" key="2">
    <source>
        <dbReference type="EMBL" id="SDF40800.1"/>
    </source>
</evidence>
<dbReference type="STRING" id="571438.SAMN05192586_1052"/>
<dbReference type="OrthoDB" id="7278537at2"/>
<gene>
    <name evidence="2" type="ORF">SAMN05192586_1052</name>
</gene>
<proteinExistence type="predicted"/>
<protein>
    <submittedName>
        <fullName evidence="2">Uncharacterized protein</fullName>
    </submittedName>
</protein>
<dbReference type="AlphaFoldDB" id="A0A1G7KV66"/>
<accession>A0A1G7KV66</accession>
<feature type="region of interest" description="Disordered" evidence="1">
    <location>
        <begin position="174"/>
        <end position="196"/>
    </location>
</feature>
<evidence type="ECO:0000256" key="1">
    <source>
        <dbReference type="SAM" id="MobiDB-lite"/>
    </source>
</evidence>
<organism evidence="2 3">
    <name type="scientific">Desulfovibrio legallii</name>
    <dbReference type="NCBI Taxonomy" id="571438"/>
    <lineage>
        <taxon>Bacteria</taxon>
        <taxon>Pseudomonadati</taxon>
        <taxon>Thermodesulfobacteriota</taxon>
        <taxon>Desulfovibrionia</taxon>
        <taxon>Desulfovibrionales</taxon>
        <taxon>Desulfovibrionaceae</taxon>
        <taxon>Desulfovibrio</taxon>
    </lineage>
</organism>
<feature type="compositionally biased region" description="Basic and acidic residues" evidence="1">
    <location>
        <begin position="179"/>
        <end position="188"/>
    </location>
</feature>
<dbReference type="RefSeq" id="WP_092153133.1">
    <property type="nucleotide sequence ID" value="NZ_FNBX01000005.1"/>
</dbReference>
<name>A0A1G7KV66_9BACT</name>
<sequence length="196" mass="22111">MTLNQINIWNRALGFLGARGVAAEQENTPEALQCRLYWDTARRQVLRDFPWNFAQRRVWLAPQALPEGFAPEFRYAYALPDLCLKVHAVRHEGRSPRPFQLARNAAGDAALLLTDAARALALYTEDVRNPNLFDDLFAHVLARKLAALVAVPLLKDTDQKAAALEKLYADALPQARSADASERRERPAQDPWLQAR</sequence>